<dbReference type="RefSeq" id="WP_246276773.1">
    <property type="nucleotide sequence ID" value="NZ_CAWPPK010000256.1"/>
</dbReference>
<keyword evidence="4" id="KW-0456">Lyase</keyword>
<sequence length="456" mass="50791">MFNSLHPKIYPMYQVASNLLTYHELFIPGQRDALILLQNLLDAGIFSKYVMYKSENEVRIAGNVLAEISVSSHDVSLAFMGEIKSEPIVDPLKQVESALASLPIENWTAYGYIGFDVARFYYSYSKAIEQPLLYFLVPEIELFIAPRGVHIRSIKSPTKVLEALSINSELRDYVATPPVVDFADREQYQNHVGELIQAIQSGDLHKAIISRSVKVKAEMDLLGTYALGAKNNNSARSYCLHAGEVSAVGFSPEILMEVNADGFVVTNPLAGTRPRSENLEEDLQLESELFTDAKEVKEHALSIWLAQSEMADVCLPETLRIFDFMQVKQYRCVQHLSSRIGGQLKVEKTLWDALKVLFPGVTVSGIDKHKALQWIERLEKEPRGIYAGGIGWVNSNGMADIAIAIRSAYQYGDWVYLNAGAGIVAESIPENEYVESVNKMNTMLTNLVLKSASKGT</sequence>
<dbReference type="InterPro" id="IPR015890">
    <property type="entry name" value="Chorismate_C"/>
</dbReference>
<evidence type="ECO:0000256" key="1">
    <source>
        <dbReference type="ARBA" id="ARBA00001946"/>
    </source>
</evidence>
<organism evidence="6 7">
    <name type="scientific">Microcoleus asticus IPMA8</name>
    <dbReference type="NCBI Taxonomy" id="2563858"/>
    <lineage>
        <taxon>Bacteria</taxon>
        <taxon>Bacillati</taxon>
        <taxon>Cyanobacteriota</taxon>
        <taxon>Cyanophyceae</taxon>
        <taxon>Oscillatoriophycideae</taxon>
        <taxon>Oscillatoriales</taxon>
        <taxon>Microcoleaceae</taxon>
        <taxon>Microcoleus</taxon>
        <taxon>Microcoleus asticus</taxon>
    </lineage>
</organism>
<dbReference type="InterPro" id="IPR019996">
    <property type="entry name" value="Salicylate_synthase"/>
</dbReference>
<name>A0ABX2CYV1_9CYAN</name>
<evidence type="ECO:0000256" key="4">
    <source>
        <dbReference type="ARBA" id="ARBA00023239"/>
    </source>
</evidence>
<evidence type="ECO:0000313" key="6">
    <source>
        <dbReference type="EMBL" id="NQE34937.1"/>
    </source>
</evidence>
<dbReference type="PANTHER" id="PTHR11236:SF48">
    <property type="entry name" value="ISOCHORISMATE SYNTHASE MENF"/>
    <property type="match status" value="1"/>
</dbReference>
<accession>A0ABX2CYV1</accession>
<evidence type="ECO:0000256" key="3">
    <source>
        <dbReference type="ARBA" id="ARBA00022842"/>
    </source>
</evidence>
<dbReference type="Pfam" id="PF00425">
    <property type="entry name" value="Chorismate_bind"/>
    <property type="match status" value="1"/>
</dbReference>
<dbReference type="InterPro" id="IPR005801">
    <property type="entry name" value="ADC_synthase"/>
</dbReference>
<dbReference type="Proteomes" id="UP000702425">
    <property type="component" value="Unassembled WGS sequence"/>
</dbReference>
<proteinExistence type="predicted"/>
<comment type="caution">
    <text evidence="6">The sequence shown here is derived from an EMBL/GenBank/DDBJ whole genome shotgun (WGS) entry which is preliminary data.</text>
</comment>
<dbReference type="InterPro" id="IPR019999">
    <property type="entry name" value="Anth_synth_I-like"/>
</dbReference>
<evidence type="ECO:0000259" key="5">
    <source>
        <dbReference type="Pfam" id="PF00425"/>
    </source>
</evidence>
<dbReference type="PRINTS" id="PR00095">
    <property type="entry name" value="ANTSNTHASEI"/>
</dbReference>
<dbReference type="Gene3D" id="3.60.120.10">
    <property type="entry name" value="Anthranilate synthase"/>
    <property type="match status" value="1"/>
</dbReference>
<evidence type="ECO:0000313" key="7">
    <source>
        <dbReference type="Proteomes" id="UP000702425"/>
    </source>
</evidence>
<comment type="cofactor">
    <cofactor evidence="1">
        <name>Mg(2+)</name>
        <dbReference type="ChEBI" id="CHEBI:18420"/>
    </cofactor>
</comment>
<feature type="domain" description="Chorismate-utilising enzyme C-terminal" evidence="5">
    <location>
        <begin position="185"/>
        <end position="439"/>
    </location>
</feature>
<protein>
    <submittedName>
        <fullName evidence="6">Salicylate synthase</fullName>
        <ecNumber evidence="6">5.4.99.5</ecNumber>
    </submittedName>
</protein>
<keyword evidence="2" id="KW-0479">Metal-binding</keyword>
<dbReference type="EC" id="5.4.99.5" evidence="6"/>
<keyword evidence="7" id="KW-1185">Reference proteome</keyword>
<dbReference type="PANTHER" id="PTHR11236">
    <property type="entry name" value="AMINOBENZOATE/ANTHRANILATE SYNTHASE"/>
    <property type="match status" value="1"/>
</dbReference>
<dbReference type="EMBL" id="SRRZ01000043">
    <property type="protein sequence ID" value="NQE34937.1"/>
    <property type="molecule type" value="Genomic_DNA"/>
</dbReference>
<keyword evidence="3" id="KW-0460">Magnesium</keyword>
<dbReference type="SUPFAM" id="SSF56322">
    <property type="entry name" value="ADC synthase"/>
    <property type="match status" value="1"/>
</dbReference>
<keyword evidence="6" id="KW-0413">Isomerase</keyword>
<dbReference type="NCBIfam" id="TIGR03494">
    <property type="entry name" value="salicyl_syn"/>
    <property type="match status" value="1"/>
</dbReference>
<gene>
    <name evidence="6" type="primary">mbtI</name>
    <name evidence="6" type="ORF">E5S67_02666</name>
</gene>
<evidence type="ECO:0000256" key="2">
    <source>
        <dbReference type="ARBA" id="ARBA00022723"/>
    </source>
</evidence>
<reference evidence="6 7" key="1">
    <citation type="journal article" date="2020" name="Sci. Rep.">
        <title>A novel cyanobacterial geosmin producer, revising GeoA distribution and dispersion patterns in Bacteria.</title>
        <authorList>
            <person name="Churro C."/>
            <person name="Semedo-Aguiar A.P."/>
            <person name="Silva A.D."/>
            <person name="Pereira-Leal J.B."/>
            <person name="Leite R.B."/>
        </authorList>
    </citation>
    <scope>NUCLEOTIDE SEQUENCE [LARGE SCALE GENOMIC DNA]</scope>
    <source>
        <strain evidence="6 7">IPMA8</strain>
    </source>
</reference>
<dbReference type="GO" id="GO:0004106">
    <property type="term" value="F:chorismate mutase activity"/>
    <property type="evidence" value="ECO:0007669"/>
    <property type="project" value="UniProtKB-EC"/>
</dbReference>